<dbReference type="Pfam" id="PF13639">
    <property type="entry name" value="zf-RING_2"/>
    <property type="match status" value="1"/>
</dbReference>
<feature type="transmembrane region" description="Helical" evidence="17">
    <location>
        <begin position="167"/>
        <end position="193"/>
    </location>
</feature>
<dbReference type="Pfam" id="PF25563">
    <property type="entry name" value="TPR_SYVN1_N"/>
    <property type="match status" value="1"/>
</dbReference>
<feature type="region of interest" description="Disordered" evidence="16">
    <location>
        <begin position="339"/>
        <end position="391"/>
    </location>
</feature>
<keyword evidence="8" id="KW-0479">Metal-binding</keyword>
<dbReference type="InterPro" id="IPR057992">
    <property type="entry name" value="TPR_SYVN1_N"/>
</dbReference>
<dbReference type="PANTHER" id="PTHR22763">
    <property type="entry name" value="RING ZINC FINGER PROTEIN"/>
    <property type="match status" value="1"/>
</dbReference>
<dbReference type="InterPro" id="IPR058051">
    <property type="entry name" value="Znf_RING_synoviolin"/>
</dbReference>
<comment type="pathway">
    <text evidence="3">Protein modification; protein ubiquitination.</text>
</comment>
<dbReference type="AlphaFoldDB" id="A0AAV7K430"/>
<dbReference type="InterPro" id="IPR013083">
    <property type="entry name" value="Znf_RING/FYVE/PHD"/>
</dbReference>
<evidence type="ECO:0000256" key="7">
    <source>
        <dbReference type="ARBA" id="ARBA00022692"/>
    </source>
</evidence>
<evidence type="ECO:0000256" key="16">
    <source>
        <dbReference type="SAM" id="MobiDB-lite"/>
    </source>
</evidence>
<evidence type="ECO:0000313" key="19">
    <source>
        <dbReference type="EMBL" id="KAI6655993.1"/>
    </source>
</evidence>
<dbReference type="SMART" id="SM00184">
    <property type="entry name" value="RING"/>
    <property type="match status" value="1"/>
</dbReference>
<feature type="transmembrane region" description="Helical" evidence="17">
    <location>
        <begin position="103"/>
        <end position="119"/>
    </location>
</feature>
<dbReference type="GO" id="GO:0036503">
    <property type="term" value="P:ERAD pathway"/>
    <property type="evidence" value="ECO:0007669"/>
    <property type="project" value="TreeGrafter"/>
</dbReference>
<keyword evidence="14 17" id="KW-0472">Membrane</keyword>
<evidence type="ECO:0000256" key="9">
    <source>
        <dbReference type="ARBA" id="ARBA00022771"/>
    </source>
</evidence>
<dbReference type="PANTHER" id="PTHR22763:SF184">
    <property type="entry name" value="E3 UBIQUITIN-PROTEIN LIGASE SYNOVIOLIN"/>
    <property type="match status" value="1"/>
</dbReference>
<evidence type="ECO:0000256" key="10">
    <source>
        <dbReference type="ARBA" id="ARBA00022786"/>
    </source>
</evidence>
<dbReference type="PROSITE" id="PS51257">
    <property type="entry name" value="PROKAR_LIPOPROTEIN"/>
    <property type="match status" value="1"/>
</dbReference>
<evidence type="ECO:0000313" key="20">
    <source>
        <dbReference type="Proteomes" id="UP001165289"/>
    </source>
</evidence>
<dbReference type="GO" id="GO:0008270">
    <property type="term" value="F:zinc ion binding"/>
    <property type="evidence" value="ECO:0007669"/>
    <property type="project" value="UniProtKB-KW"/>
</dbReference>
<comment type="similarity">
    <text evidence="4">Belongs to the HRD1 family.</text>
</comment>
<protein>
    <recommendedName>
        <fullName evidence="5">RING-type E3 ubiquitin transferase</fullName>
        <ecNumber evidence="5">2.3.2.27</ecNumber>
    </recommendedName>
</protein>
<gene>
    <name evidence="19" type="ORF">LOD99_1727</name>
</gene>
<proteinExistence type="inferred from homology"/>
<keyword evidence="7 17" id="KW-0812">Transmembrane</keyword>
<evidence type="ECO:0000256" key="13">
    <source>
        <dbReference type="ARBA" id="ARBA00022989"/>
    </source>
</evidence>
<organism evidence="19 20">
    <name type="scientific">Oopsacas minuta</name>
    <dbReference type="NCBI Taxonomy" id="111878"/>
    <lineage>
        <taxon>Eukaryota</taxon>
        <taxon>Metazoa</taxon>
        <taxon>Porifera</taxon>
        <taxon>Hexactinellida</taxon>
        <taxon>Hexasterophora</taxon>
        <taxon>Lyssacinosida</taxon>
        <taxon>Leucopsacidae</taxon>
        <taxon>Oopsacas</taxon>
    </lineage>
</organism>
<evidence type="ECO:0000256" key="14">
    <source>
        <dbReference type="ARBA" id="ARBA00023136"/>
    </source>
</evidence>
<feature type="compositionally biased region" description="Low complexity" evidence="16">
    <location>
        <begin position="345"/>
        <end position="359"/>
    </location>
</feature>
<evidence type="ECO:0000256" key="11">
    <source>
        <dbReference type="ARBA" id="ARBA00022824"/>
    </source>
</evidence>
<dbReference type="GO" id="GO:0061630">
    <property type="term" value="F:ubiquitin protein ligase activity"/>
    <property type="evidence" value="ECO:0007669"/>
    <property type="project" value="UniProtKB-EC"/>
</dbReference>
<keyword evidence="10" id="KW-0833">Ubl conjugation pathway</keyword>
<sequence length="484" mass="55431">MQFTFNKACLGIMGLTACVVTKSFITHVQFYPAMLSIARSSPSAILVYLQAGIVAFWIGKLFKKIFFGTLQRNELENIVEQMWGAITDGFLAFAFFREITSHYLLLFVLLFFKFFHWTMQDRVESMERNLFISWLFHFRITSLIILFSIIDISFLKYAYDSLMLKGFSVQVIFGFEYLILLLLVVSITLKYIFHTIDLTSQQPWDNKTTFIMYTELTSSFIRLCLYLVLFAVMTQYVFIPLFAIWPTYIAFRSFRYYFTVILLARKAVSNLNKYQIPSADELERYNDLCIVCREDLVNRDCRKLPCGHIYHTSCLKSWFQRKQSCPLCRYDVLSDATQPVPPVRPNANAGVPAANNQPARETGVADAPAGEPDGEIKSKPQDTASTSSLPKFPWNIPDISSSQVPNFPSINEGSLPSLVNNQFPVPLKELSIEDLERLESEERAGIEARLLVLQNVRQLLDCATVQLSSYLDSVKKAQVKNDDI</sequence>
<keyword evidence="9 15" id="KW-0863">Zinc-finger</keyword>
<dbReference type="Proteomes" id="UP001165289">
    <property type="component" value="Unassembled WGS sequence"/>
</dbReference>
<keyword evidence="13 17" id="KW-1133">Transmembrane helix</keyword>
<comment type="subcellular location">
    <subcellularLocation>
        <location evidence="2">Endoplasmic reticulum membrane</location>
        <topology evidence="2">Multi-pass membrane protein</topology>
    </subcellularLocation>
</comment>
<reference evidence="19 20" key="1">
    <citation type="journal article" date="2023" name="BMC Biol.">
        <title>The compact genome of the sponge Oopsacas minuta (Hexactinellida) is lacking key metazoan core genes.</title>
        <authorList>
            <person name="Santini S."/>
            <person name="Schenkelaars Q."/>
            <person name="Jourda C."/>
            <person name="Duchesne M."/>
            <person name="Belahbib H."/>
            <person name="Rocher C."/>
            <person name="Selva M."/>
            <person name="Riesgo A."/>
            <person name="Vervoort M."/>
            <person name="Leys S.P."/>
            <person name="Kodjabachian L."/>
            <person name="Le Bivic A."/>
            <person name="Borchiellini C."/>
            <person name="Claverie J.M."/>
            <person name="Renard E."/>
        </authorList>
    </citation>
    <scope>NUCLEOTIDE SEQUENCE [LARGE SCALE GENOMIC DNA]</scope>
    <source>
        <strain evidence="19">SPO-2</strain>
    </source>
</reference>
<dbReference type="GO" id="GO:0005789">
    <property type="term" value="C:endoplasmic reticulum membrane"/>
    <property type="evidence" value="ECO:0007669"/>
    <property type="project" value="UniProtKB-SubCell"/>
</dbReference>
<dbReference type="Gene3D" id="3.30.40.10">
    <property type="entry name" value="Zinc/RING finger domain, C3HC4 (zinc finger)"/>
    <property type="match status" value="1"/>
</dbReference>
<evidence type="ECO:0000256" key="17">
    <source>
        <dbReference type="SAM" id="Phobius"/>
    </source>
</evidence>
<keyword evidence="12" id="KW-0862">Zinc</keyword>
<evidence type="ECO:0000256" key="3">
    <source>
        <dbReference type="ARBA" id="ARBA00004906"/>
    </source>
</evidence>
<dbReference type="PROSITE" id="PS50089">
    <property type="entry name" value="ZF_RING_2"/>
    <property type="match status" value="1"/>
</dbReference>
<evidence type="ECO:0000256" key="15">
    <source>
        <dbReference type="PROSITE-ProRule" id="PRU00175"/>
    </source>
</evidence>
<evidence type="ECO:0000256" key="8">
    <source>
        <dbReference type="ARBA" id="ARBA00022723"/>
    </source>
</evidence>
<dbReference type="CDD" id="cd16479">
    <property type="entry name" value="RING-H2_synoviolin"/>
    <property type="match status" value="1"/>
</dbReference>
<comment type="caution">
    <text evidence="19">The sequence shown here is derived from an EMBL/GenBank/DDBJ whole genome shotgun (WGS) entry which is preliminary data.</text>
</comment>
<dbReference type="EMBL" id="JAKMXF010000166">
    <property type="protein sequence ID" value="KAI6655993.1"/>
    <property type="molecule type" value="Genomic_DNA"/>
</dbReference>
<dbReference type="InterPro" id="IPR001841">
    <property type="entry name" value="Znf_RING"/>
</dbReference>
<feature type="transmembrane region" description="Helical" evidence="17">
    <location>
        <begin position="131"/>
        <end position="155"/>
    </location>
</feature>
<evidence type="ECO:0000256" key="1">
    <source>
        <dbReference type="ARBA" id="ARBA00000900"/>
    </source>
</evidence>
<keyword evidence="20" id="KW-1185">Reference proteome</keyword>
<dbReference type="EC" id="2.3.2.27" evidence="5"/>
<accession>A0AAV7K430</accession>
<evidence type="ECO:0000259" key="18">
    <source>
        <dbReference type="PROSITE" id="PS50089"/>
    </source>
</evidence>
<dbReference type="GO" id="GO:0043161">
    <property type="term" value="P:proteasome-mediated ubiquitin-dependent protein catabolic process"/>
    <property type="evidence" value="ECO:0007669"/>
    <property type="project" value="TreeGrafter"/>
</dbReference>
<keyword evidence="6" id="KW-0808">Transferase</keyword>
<evidence type="ECO:0000256" key="5">
    <source>
        <dbReference type="ARBA" id="ARBA00012483"/>
    </source>
</evidence>
<feature type="transmembrane region" description="Helical" evidence="17">
    <location>
        <begin position="220"/>
        <end position="245"/>
    </location>
</feature>
<feature type="domain" description="RING-type" evidence="18">
    <location>
        <begin position="289"/>
        <end position="329"/>
    </location>
</feature>
<dbReference type="InterPro" id="IPR050731">
    <property type="entry name" value="HRD1_E3_ubiq-ligases"/>
</dbReference>
<evidence type="ECO:0000256" key="2">
    <source>
        <dbReference type="ARBA" id="ARBA00004477"/>
    </source>
</evidence>
<name>A0AAV7K430_9METZ</name>
<dbReference type="SUPFAM" id="SSF57850">
    <property type="entry name" value="RING/U-box"/>
    <property type="match status" value="1"/>
</dbReference>
<evidence type="ECO:0000256" key="6">
    <source>
        <dbReference type="ARBA" id="ARBA00022679"/>
    </source>
</evidence>
<evidence type="ECO:0000256" key="4">
    <source>
        <dbReference type="ARBA" id="ARBA00010089"/>
    </source>
</evidence>
<feature type="transmembrane region" description="Helical" evidence="17">
    <location>
        <begin position="45"/>
        <end position="62"/>
    </location>
</feature>
<comment type="catalytic activity">
    <reaction evidence="1">
        <text>S-ubiquitinyl-[E2 ubiquitin-conjugating enzyme]-L-cysteine + [acceptor protein]-L-lysine = [E2 ubiquitin-conjugating enzyme]-L-cysteine + N(6)-ubiquitinyl-[acceptor protein]-L-lysine.</text>
        <dbReference type="EC" id="2.3.2.27"/>
    </reaction>
</comment>
<keyword evidence="11" id="KW-0256">Endoplasmic reticulum</keyword>
<evidence type="ECO:0000256" key="12">
    <source>
        <dbReference type="ARBA" id="ARBA00022833"/>
    </source>
</evidence>